<evidence type="ECO:0000256" key="4">
    <source>
        <dbReference type="ARBA" id="ARBA00022968"/>
    </source>
</evidence>
<evidence type="ECO:0000313" key="7">
    <source>
        <dbReference type="EMBL" id="TXG72925.1"/>
    </source>
</evidence>
<name>A0A5C7IUQ4_9ROSI</name>
<dbReference type="Proteomes" id="UP000323000">
    <property type="component" value="Chromosome 1"/>
</dbReference>
<evidence type="ECO:0000259" key="6">
    <source>
        <dbReference type="Pfam" id="PF03016"/>
    </source>
</evidence>
<dbReference type="InterPro" id="IPR040911">
    <property type="entry name" value="Exostosin_GT47"/>
</dbReference>
<evidence type="ECO:0000256" key="2">
    <source>
        <dbReference type="ARBA" id="ARBA00010271"/>
    </source>
</evidence>
<comment type="similarity">
    <text evidence="2">Belongs to the glycosyltransferase 47 family.</text>
</comment>
<keyword evidence="8" id="KW-1185">Reference proteome</keyword>
<dbReference type="AlphaFoldDB" id="A0A5C7IUQ4"/>
<comment type="subcellular location">
    <subcellularLocation>
        <location evidence="1">Golgi apparatus membrane</location>
        <topology evidence="1">Single-pass type II membrane protein</topology>
    </subcellularLocation>
</comment>
<accession>A0A5C7IUQ4</accession>
<dbReference type="EMBL" id="VAHF01000001">
    <property type="protein sequence ID" value="TXG72925.1"/>
    <property type="molecule type" value="Genomic_DNA"/>
</dbReference>
<protein>
    <recommendedName>
        <fullName evidence="6">Exostosin GT47 domain-containing protein</fullName>
    </recommendedName>
</protein>
<feature type="domain" description="Exostosin GT47" evidence="6">
    <location>
        <begin position="47"/>
        <end position="167"/>
    </location>
</feature>
<organism evidence="7 8">
    <name type="scientific">Acer yangbiense</name>
    <dbReference type="NCBI Taxonomy" id="1000413"/>
    <lineage>
        <taxon>Eukaryota</taxon>
        <taxon>Viridiplantae</taxon>
        <taxon>Streptophyta</taxon>
        <taxon>Embryophyta</taxon>
        <taxon>Tracheophyta</taxon>
        <taxon>Spermatophyta</taxon>
        <taxon>Magnoliopsida</taxon>
        <taxon>eudicotyledons</taxon>
        <taxon>Gunneridae</taxon>
        <taxon>Pentapetalae</taxon>
        <taxon>rosids</taxon>
        <taxon>malvids</taxon>
        <taxon>Sapindales</taxon>
        <taxon>Sapindaceae</taxon>
        <taxon>Hippocastanoideae</taxon>
        <taxon>Acereae</taxon>
        <taxon>Acer</taxon>
    </lineage>
</organism>
<dbReference type="PANTHER" id="PTHR11062">
    <property type="entry name" value="EXOSTOSIN HEPARAN SULFATE GLYCOSYLTRANSFERASE -RELATED"/>
    <property type="match status" value="1"/>
</dbReference>
<evidence type="ECO:0000313" key="8">
    <source>
        <dbReference type="Proteomes" id="UP000323000"/>
    </source>
</evidence>
<keyword evidence="4" id="KW-0812">Transmembrane</keyword>
<sequence>MLPSQEFLRAPCGFYSITARTSDRYIKAIQNVEATASLPVTQVESSSSVGAPRPTIEASIRGEIINQCLISTSKTCKLLDCSFSNGNKCDNPVEVIKVFQDPVFCLQPSGDSFTRRSTFDSILAGCILVFFHLGSAYAQYTWYFSKNYTKYSVFISGDSIKDGRVNISTTLLGNSEDEILAMREEVIRLIPKIVYGDLEEDAFSIAVGGILQRVDNVRRTIKEGLDPSIGWKSKLSGTGKHHEFDQFF</sequence>
<gene>
    <name evidence="7" type="ORF">EZV62_001504</name>
</gene>
<dbReference type="InterPro" id="IPR004263">
    <property type="entry name" value="Exostosin"/>
</dbReference>
<dbReference type="OrthoDB" id="1924787at2759"/>
<dbReference type="Pfam" id="PF03016">
    <property type="entry name" value="Exostosin_GT47"/>
    <property type="match status" value="1"/>
</dbReference>
<evidence type="ECO:0000256" key="5">
    <source>
        <dbReference type="ARBA" id="ARBA00023034"/>
    </source>
</evidence>
<comment type="caution">
    <text evidence="7">The sequence shown here is derived from an EMBL/GenBank/DDBJ whole genome shotgun (WGS) entry which is preliminary data.</text>
</comment>
<dbReference type="PANTHER" id="PTHR11062:SF316">
    <property type="entry name" value="XYLOGLUCAN GALACTOSYLTRANSFERASE GT12-RELATED"/>
    <property type="match status" value="1"/>
</dbReference>
<evidence type="ECO:0000256" key="1">
    <source>
        <dbReference type="ARBA" id="ARBA00004323"/>
    </source>
</evidence>
<keyword evidence="3" id="KW-0808">Transferase</keyword>
<keyword evidence="4" id="KW-0735">Signal-anchor</keyword>
<keyword evidence="3" id="KW-0328">Glycosyltransferase</keyword>
<keyword evidence="5" id="KW-0333">Golgi apparatus</keyword>
<evidence type="ECO:0000256" key="3">
    <source>
        <dbReference type="ARBA" id="ARBA00022676"/>
    </source>
</evidence>
<proteinExistence type="inferred from homology"/>
<reference evidence="8" key="1">
    <citation type="journal article" date="2019" name="Gigascience">
        <title>De novo genome assembly of the endangered Acer yangbiense, a plant species with extremely small populations endemic to Yunnan Province, China.</title>
        <authorList>
            <person name="Yang J."/>
            <person name="Wariss H.M."/>
            <person name="Tao L."/>
            <person name="Zhang R."/>
            <person name="Yun Q."/>
            <person name="Hollingsworth P."/>
            <person name="Dao Z."/>
            <person name="Luo G."/>
            <person name="Guo H."/>
            <person name="Ma Y."/>
            <person name="Sun W."/>
        </authorList>
    </citation>
    <scope>NUCLEOTIDE SEQUENCE [LARGE SCALE GENOMIC DNA]</scope>
    <source>
        <strain evidence="8">cv. Malutang</strain>
    </source>
</reference>
<dbReference type="GO" id="GO:0016757">
    <property type="term" value="F:glycosyltransferase activity"/>
    <property type="evidence" value="ECO:0007669"/>
    <property type="project" value="UniProtKB-KW"/>
</dbReference>
<dbReference type="GO" id="GO:0000139">
    <property type="term" value="C:Golgi membrane"/>
    <property type="evidence" value="ECO:0007669"/>
    <property type="project" value="UniProtKB-SubCell"/>
</dbReference>